<evidence type="ECO:0000256" key="1">
    <source>
        <dbReference type="ARBA" id="ARBA00004123"/>
    </source>
</evidence>
<evidence type="ECO:0000256" key="2">
    <source>
        <dbReference type="ARBA" id="ARBA00008028"/>
    </source>
</evidence>
<reference evidence="10" key="1">
    <citation type="submission" date="2023-03" db="EMBL/GenBank/DDBJ databases">
        <title>Mating type loci evolution in Malassezia.</title>
        <authorList>
            <person name="Coelho M.A."/>
        </authorList>
    </citation>
    <scope>NUCLEOTIDE SEQUENCE</scope>
    <source>
        <strain evidence="10">CBS 7876</strain>
    </source>
</reference>
<dbReference type="GO" id="GO:0001042">
    <property type="term" value="F:RNA polymerase I core binding"/>
    <property type="evidence" value="ECO:0007669"/>
    <property type="project" value="TreeGrafter"/>
</dbReference>
<dbReference type="PROSITE" id="PS51419">
    <property type="entry name" value="RAB"/>
    <property type="match status" value="1"/>
</dbReference>
<dbReference type="EMBL" id="CP119937">
    <property type="protein sequence ID" value="WFD03517.1"/>
    <property type="molecule type" value="Genomic_DNA"/>
</dbReference>
<proteinExistence type="inferred from homology"/>
<evidence type="ECO:0000313" key="11">
    <source>
        <dbReference type="Proteomes" id="UP001214603"/>
    </source>
</evidence>
<feature type="region of interest" description="Disordered" evidence="9">
    <location>
        <begin position="895"/>
        <end position="969"/>
    </location>
</feature>
<keyword evidence="4" id="KW-0813">Transport</keyword>
<dbReference type="InterPro" id="IPR005225">
    <property type="entry name" value="Small_GTP-bd"/>
</dbReference>
<accession>A0AAF0E1Q2</accession>
<dbReference type="NCBIfam" id="TIGR00231">
    <property type="entry name" value="small_GTP"/>
    <property type="match status" value="1"/>
</dbReference>
<dbReference type="GO" id="GO:0006361">
    <property type="term" value="P:transcription initiation at RNA polymerase I promoter"/>
    <property type="evidence" value="ECO:0007669"/>
    <property type="project" value="InterPro"/>
</dbReference>
<dbReference type="GO" id="GO:0003924">
    <property type="term" value="F:GTPase activity"/>
    <property type="evidence" value="ECO:0007669"/>
    <property type="project" value="InterPro"/>
</dbReference>
<dbReference type="GO" id="GO:0005634">
    <property type="term" value="C:nucleus"/>
    <property type="evidence" value="ECO:0007669"/>
    <property type="project" value="UniProtKB-SubCell"/>
</dbReference>
<feature type="compositionally biased region" description="Polar residues" evidence="9">
    <location>
        <begin position="942"/>
        <end position="957"/>
    </location>
</feature>
<dbReference type="PROSITE" id="PS51421">
    <property type="entry name" value="RAS"/>
    <property type="match status" value="1"/>
</dbReference>
<dbReference type="FunFam" id="3.40.50.300:FF:000131">
    <property type="entry name" value="GTP-binding nuclear protein Ran"/>
    <property type="match status" value="1"/>
</dbReference>
<evidence type="ECO:0000313" key="10">
    <source>
        <dbReference type="EMBL" id="WFD03517.1"/>
    </source>
</evidence>
<dbReference type="Gene3D" id="3.40.50.300">
    <property type="entry name" value="P-loop containing nucleotide triphosphate hydrolases"/>
    <property type="match status" value="1"/>
</dbReference>
<evidence type="ECO:0000256" key="8">
    <source>
        <dbReference type="ARBA" id="ARBA00023242"/>
    </source>
</evidence>
<evidence type="ECO:0000256" key="4">
    <source>
        <dbReference type="ARBA" id="ARBA00022448"/>
    </source>
</evidence>
<protein>
    <submittedName>
        <fullName evidence="10">DNA independent RNA polymerase I transcription factor</fullName>
    </submittedName>
</protein>
<keyword evidence="7" id="KW-0342">GTP-binding</keyword>
<evidence type="ECO:0000256" key="3">
    <source>
        <dbReference type="ARBA" id="ARBA00010098"/>
    </source>
</evidence>
<dbReference type="SMART" id="SM00175">
    <property type="entry name" value="RAB"/>
    <property type="match status" value="1"/>
</dbReference>
<dbReference type="Proteomes" id="UP001214603">
    <property type="component" value="Chromosome 4"/>
</dbReference>
<organism evidence="10 11">
    <name type="scientific">Malassezia obtusa</name>
    <dbReference type="NCBI Taxonomy" id="76774"/>
    <lineage>
        <taxon>Eukaryota</taxon>
        <taxon>Fungi</taxon>
        <taxon>Dikarya</taxon>
        <taxon>Basidiomycota</taxon>
        <taxon>Ustilaginomycotina</taxon>
        <taxon>Malasseziomycetes</taxon>
        <taxon>Malasseziales</taxon>
        <taxon>Malasseziaceae</taxon>
        <taxon>Malassezia</taxon>
    </lineage>
</organism>
<keyword evidence="11" id="KW-1185">Reference proteome</keyword>
<dbReference type="PANTHER" id="PTHR12790:SF0">
    <property type="entry name" value="RNA POLYMERASE I-SPECIFIC TRANSCRIPTION INITIATION FACTOR RRN3-RELATED"/>
    <property type="match status" value="1"/>
</dbReference>
<dbReference type="GO" id="GO:0015031">
    <property type="term" value="P:protein transport"/>
    <property type="evidence" value="ECO:0007669"/>
    <property type="project" value="UniProtKB-KW"/>
</dbReference>
<dbReference type="SMART" id="SM00176">
    <property type="entry name" value="RAN"/>
    <property type="match status" value="1"/>
</dbReference>
<dbReference type="SMART" id="SM00173">
    <property type="entry name" value="RAS"/>
    <property type="match status" value="1"/>
</dbReference>
<dbReference type="Pfam" id="PF00071">
    <property type="entry name" value="Ras"/>
    <property type="match status" value="1"/>
</dbReference>
<feature type="region of interest" description="Disordered" evidence="9">
    <location>
        <begin position="451"/>
        <end position="492"/>
    </location>
</feature>
<comment type="similarity">
    <text evidence="3">Belongs to the RRN3 family.</text>
</comment>
<comment type="similarity">
    <text evidence="2">Belongs to the small GTPase superfamily. Ran family.</text>
</comment>
<keyword evidence="6" id="KW-0653">Protein transport</keyword>
<dbReference type="Pfam" id="PF05327">
    <property type="entry name" value="RRN3"/>
    <property type="match status" value="1"/>
</dbReference>
<dbReference type="GO" id="GO:0001181">
    <property type="term" value="F:RNA polymerase I general transcription initiation factor activity"/>
    <property type="evidence" value="ECO:0007669"/>
    <property type="project" value="InterPro"/>
</dbReference>
<evidence type="ECO:0000256" key="7">
    <source>
        <dbReference type="ARBA" id="ARBA00023134"/>
    </source>
</evidence>
<dbReference type="CDD" id="cd00877">
    <property type="entry name" value="Ran"/>
    <property type="match status" value="1"/>
</dbReference>
<dbReference type="InterPro" id="IPR002041">
    <property type="entry name" value="Ran_GTPase"/>
</dbReference>
<evidence type="ECO:0000256" key="6">
    <source>
        <dbReference type="ARBA" id="ARBA00022927"/>
    </source>
</evidence>
<dbReference type="InterPro" id="IPR007991">
    <property type="entry name" value="RNA_pol_I_trans_ini_fac_RRN3"/>
</dbReference>
<dbReference type="InterPro" id="IPR001806">
    <property type="entry name" value="Small_GTPase"/>
</dbReference>
<evidence type="ECO:0000256" key="5">
    <source>
        <dbReference type="ARBA" id="ARBA00022741"/>
    </source>
</evidence>
<name>A0AAF0E1Q2_9BASI</name>
<keyword evidence="8" id="KW-0539">Nucleus</keyword>
<dbReference type="SMART" id="SM00174">
    <property type="entry name" value="RHO"/>
    <property type="match status" value="1"/>
</dbReference>
<dbReference type="GO" id="GO:0005525">
    <property type="term" value="F:GTP binding"/>
    <property type="evidence" value="ECO:0007669"/>
    <property type="project" value="UniProtKB-KW"/>
</dbReference>
<comment type="subcellular location">
    <subcellularLocation>
        <location evidence="1">Nucleus</location>
    </subcellularLocation>
</comment>
<dbReference type="PRINTS" id="PR00627">
    <property type="entry name" value="GTPRANTC4"/>
</dbReference>
<keyword evidence="5" id="KW-0547">Nucleotide-binding</keyword>
<dbReference type="PANTHER" id="PTHR12790">
    <property type="entry name" value="TRANSCRIPTION INITIATION FACTOR IA RRN3"/>
    <property type="match status" value="1"/>
</dbReference>
<dbReference type="PROSITE" id="PS51418">
    <property type="entry name" value="RAN"/>
    <property type="match status" value="1"/>
</dbReference>
<dbReference type="SUPFAM" id="SSF52540">
    <property type="entry name" value="P-loop containing nucleoside triphosphate hydrolases"/>
    <property type="match status" value="1"/>
</dbReference>
<feature type="compositionally biased region" description="Acidic residues" evidence="9">
    <location>
        <begin position="896"/>
        <end position="922"/>
    </location>
</feature>
<sequence length="969" mass="105923">MADAQNVPNFKLVLVGDGGTGKTTFVKRHLTGEFEKKYIATLGVEVHPLQFHTNFGPIVFNVWDTAGQEKFGGLRDGYYIQGQCGIIMFDVTSRITYKNVPNWHRDLERVCENIPIVLCGNKVDVKERKVKTGAVTFHRKKNLQYFEISAKSNYNFEKPFLWLARKLVGNPALEFAAAPALAPPEVQVDHNLMEQYNKELETAAAAPLPDEDDGDLARAPRAPLDAGTRQGMYVAFVKNAMVQRSKGELGPYEELLAQFHTGAGGARGPSGALQAWLAALSHVAPSLDRSCAELVDAVLEFPWLAAPEPVGDAWVRFVCALVSARSEWVTRVAARLFANFGLHPAWYREAAVAADAPRPTRRQLYDRLHALLQHLLRLIPTLPSALQAHLVRHFPHKRERTLAQVLYVRNLLRVTEYCEALTEPIWATIVDHVLQIDVEIQVELDELEEQGVEPAHPTLAGALDRGVDSDEGEDEEGEEDEGAPGAREPEEPDDLEALEELDEDDGYDLNDSLLPAHPAEHEPAWGEIAVLAGKLDAMMKALLDFLVHTVGHAGGARAAAVDQRRYQLFQTLLGLFTRSVLPTFKSRHVQFLLFWYASLDAEFADMFLGTLLSKSLYAPGTPAADAPGTDSAAFLRIAAASYVASFVARAKYIDASTTRMVLLNLCTYLDACLEAFAQQGHSAPAPGQREHAMFYAVAQAVFYVFCFRWRDLRQGGAERAGGAGGTPHDDEPSLAQTYPTACSLELSPQLLPTLHGTSYSSASSSTSGLHAEAGWAPGLGVVQRAITSPLNPLRYCNANVVQQFAHVAQHTGFLYCYSVLESNARRSGAPGAPDSPPRAPQGTRESTPLAAGAPRDAPAPVPAKTLDVFFPFDPYRLRDSGPLIHALYREWADVAPEGDEEEDEEEEEADALGPDDDVDDEMGALPAPRTKLSAMLPRRAKLSSSNDPSITPESIAQSLEAMSISPYTG</sequence>
<feature type="region of interest" description="Disordered" evidence="9">
    <location>
        <begin position="825"/>
        <end position="862"/>
    </location>
</feature>
<dbReference type="InterPro" id="IPR027417">
    <property type="entry name" value="P-loop_NTPase"/>
</dbReference>
<evidence type="ECO:0000256" key="9">
    <source>
        <dbReference type="SAM" id="MobiDB-lite"/>
    </source>
</evidence>
<dbReference type="GO" id="GO:0006913">
    <property type="term" value="P:nucleocytoplasmic transport"/>
    <property type="evidence" value="ECO:0007669"/>
    <property type="project" value="InterPro"/>
</dbReference>
<feature type="compositionally biased region" description="Acidic residues" evidence="9">
    <location>
        <begin position="469"/>
        <end position="482"/>
    </location>
</feature>
<dbReference type="AlphaFoldDB" id="A0AAF0E1Q2"/>
<gene>
    <name evidence="10" type="primary">RRN3</name>
    <name evidence="10" type="ORF">MOBT1_002208</name>
</gene>